<protein>
    <submittedName>
        <fullName evidence="1">Uncharacterized protein</fullName>
    </submittedName>
</protein>
<name>A0A9D3XJV8_9SAUR</name>
<proteinExistence type="predicted"/>
<dbReference type="AlphaFoldDB" id="A0A9D3XJV8"/>
<dbReference type="EMBL" id="JAHDVG010000467">
    <property type="protein sequence ID" value="KAH1181909.1"/>
    <property type="molecule type" value="Genomic_DNA"/>
</dbReference>
<reference evidence="1" key="1">
    <citation type="submission" date="2021-09" db="EMBL/GenBank/DDBJ databases">
        <title>The genome of Mauremys mutica provides insights into the evolution of semi-aquatic lifestyle.</title>
        <authorList>
            <person name="Gong S."/>
            <person name="Gao Y."/>
        </authorList>
    </citation>
    <scope>NUCLEOTIDE SEQUENCE</scope>
    <source>
        <strain evidence="1">MM-2020</strain>
        <tissue evidence="1">Muscle</tissue>
    </source>
</reference>
<evidence type="ECO:0000313" key="2">
    <source>
        <dbReference type="Proteomes" id="UP000827986"/>
    </source>
</evidence>
<gene>
    <name evidence="1" type="ORF">KIL84_009663</name>
</gene>
<organism evidence="1 2">
    <name type="scientific">Mauremys mutica</name>
    <name type="common">yellowpond turtle</name>
    <dbReference type="NCBI Taxonomy" id="74926"/>
    <lineage>
        <taxon>Eukaryota</taxon>
        <taxon>Metazoa</taxon>
        <taxon>Chordata</taxon>
        <taxon>Craniata</taxon>
        <taxon>Vertebrata</taxon>
        <taxon>Euteleostomi</taxon>
        <taxon>Archelosauria</taxon>
        <taxon>Testudinata</taxon>
        <taxon>Testudines</taxon>
        <taxon>Cryptodira</taxon>
        <taxon>Durocryptodira</taxon>
        <taxon>Testudinoidea</taxon>
        <taxon>Geoemydidae</taxon>
        <taxon>Geoemydinae</taxon>
        <taxon>Mauremys</taxon>
    </lineage>
</organism>
<keyword evidence="2" id="KW-1185">Reference proteome</keyword>
<sequence length="128" mass="13565">MVVHRSAGGKSQGSPRASHSALETQWVVPLCVYPLGWELSPKHVPALQKGQSGLGENQGRSLQLSVSRCAWLWASLRDTGVNAGFVPISSDVAVIFRVALHGASTLNRKRRGGAVLSSEIPRPGTIAS</sequence>
<comment type="caution">
    <text evidence="1">The sequence shown here is derived from an EMBL/GenBank/DDBJ whole genome shotgun (WGS) entry which is preliminary data.</text>
</comment>
<accession>A0A9D3XJV8</accession>
<dbReference type="Proteomes" id="UP000827986">
    <property type="component" value="Unassembled WGS sequence"/>
</dbReference>
<evidence type="ECO:0000313" key="1">
    <source>
        <dbReference type="EMBL" id="KAH1181909.1"/>
    </source>
</evidence>